<proteinExistence type="predicted"/>
<reference evidence="2" key="1">
    <citation type="submission" date="2024-04" db="EMBL/GenBank/DDBJ databases">
        <authorList>
            <person name="Shaw F."/>
            <person name="Minotto A."/>
        </authorList>
    </citation>
    <scope>NUCLEOTIDE SEQUENCE [LARGE SCALE GENOMIC DNA]</scope>
</reference>
<evidence type="ECO:0000313" key="1">
    <source>
        <dbReference type="EMBL" id="CAL1694302.1"/>
    </source>
</evidence>
<evidence type="ECO:0008006" key="3">
    <source>
        <dbReference type="Google" id="ProtNLM"/>
    </source>
</evidence>
<sequence>MLDLPNLRTVLSQILSPSSLHTAALFTTTGQLVSFISDPPRSKDEVRVLVGLGSEVWQETKEQGFGTVDSELGRVLVTSVDKVPPPSQQDPAKERKEEPLLLLALNSEKTVPWSELTAKAQELIDYMEEPVSKLRAKLAVAPTSPILRPERQHR</sequence>
<keyword evidence="2" id="KW-1185">Reference proteome</keyword>
<dbReference type="EMBL" id="OZ037944">
    <property type="protein sequence ID" value="CAL1694302.1"/>
    <property type="molecule type" value="Genomic_DNA"/>
</dbReference>
<dbReference type="Proteomes" id="UP001497453">
    <property type="component" value="Chromosome 1"/>
</dbReference>
<protein>
    <recommendedName>
        <fullName evidence="3">Roadblock/LAMTOR2 domain-containing protein</fullName>
    </recommendedName>
</protein>
<dbReference type="Gene3D" id="3.30.450.30">
    <property type="entry name" value="Dynein light chain 2a, cytoplasmic"/>
    <property type="match status" value="1"/>
</dbReference>
<accession>A0ABP1CJM2</accession>
<gene>
    <name evidence="1" type="ORF">GFSPODELE1_LOCUS242</name>
</gene>
<organism evidence="1 2">
    <name type="scientific">Somion occarium</name>
    <dbReference type="NCBI Taxonomy" id="3059160"/>
    <lineage>
        <taxon>Eukaryota</taxon>
        <taxon>Fungi</taxon>
        <taxon>Dikarya</taxon>
        <taxon>Basidiomycota</taxon>
        <taxon>Agaricomycotina</taxon>
        <taxon>Agaricomycetes</taxon>
        <taxon>Polyporales</taxon>
        <taxon>Cerrenaceae</taxon>
        <taxon>Somion</taxon>
    </lineage>
</organism>
<evidence type="ECO:0000313" key="2">
    <source>
        <dbReference type="Proteomes" id="UP001497453"/>
    </source>
</evidence>
<name>A0ABP1CJM2_9APHY</name>